<keyword evidence="2" id="KW-0812">Transmembrane</keyword>
<dbReference type="InterPro" id="IPR059177">
    <property type="entry name" value="GH29D-like_dom"/>
</dbReference>
<dbReference type="Pfam" id="PF00932">
    <property type="entry name" value="LTD"/>
    <property type="match status" value="3"/>
</dbReference>
<sequence length="1038" mass="114867">MAETRNRPATPDRGRPTGAPARQGTRPAPGSQAARPARTSGARESFSAKRPVGMKVLAIVAVLAIAAGFLLQYKLFPDGIGLKVGGDSAQEAVAEIHSSSTVRLNEVMTSNASALLNEEGESCDWVELRNYSSEPVNLQGWSIAKVANSQNTFTFPNHVLEAGECLLLLADSTVSSDFSNGVFHLPFKLSASGDTLMLFNRNGTAVDTINIPALKRNQVYRLMDGNWETSSEYTPGMDNTQENYQSLISVSVTSDVKINEIMASNASYAQTEQGYFDYIELYNASAEEADLTGWYLSDNRDKTLKWRFPEGTVIPAGGYLLIYASGLDQGLHTNFRLSSEGEDVVLSNADGQPVEIVNYGLLKTDQAYSRMEDGSFTTSLAPTPGMANTTQSAALMERQFAAQNTSQGIFLNEIMASTREQPYDWVELVNRSDQAVDISGWGLSDDPGSPRQWQFPESTVVQPGQYLGVSLAGFSGTSQDGILFADFKLSAEGGYAVTLSLEDGTIADRVPMPEQYADISYGRVSGSDGFYYMTESTPLAANASSGYTGRASEAVVTVPGGIQQEAVTVEISAPAGSKVYYTLDSSAPTEDSALYTGPIEISETTVLRTRVYVDGLLPSFIDTQTYFYGISHDMRVVSLVSDPADMFDETTGMYMAGPNAEAENPHKGANYWKDWEREGHIEMFLEDGTTMLSQGCGVKLHGQYSRAESQKAFKIIARREYSSKDRFEAPIFSRRDYTEYQSFLLRGSGQDGTLSRMRDSVLSTLAENTSVMYMETELCVVYINGQYWGHYNIRERINTYSICQFEGWEGQEDDINLVKANTNVMQGSDDTYQQMLSYVKQNGIPDDTTLEAVGQVIDLQNYIEYHLLEIFVGNGDTANVKRYMNPNADGKWRYCLFDLDWAFFNDTDSIGRWLTPGGMGTNKGTDNTLFIALMKNATFRDRFLTVFGEKLAADWSTTTVTQKFTQRYNELLSEIPRHMERWPEWTQKTLNTQLSKLGAFAKERPAKIIAYTRDALDLTDADLEKYFGEAIRVIQDTA</sequence>
<evidence type="ECO:0000313" key="5">
    <source>
        <dbReference type="Proteomes" id="UP000824072"/>
    </source>
</evidence>
<accession>A0A9D1LC21</accession>
<reference evidence="4" key="2">
    <citation type="journal article" date="2021" name="PeerJ">
        <title>Extensive microbial diversity within the chicken gut microbiome revealed by metagenomics and culture.</title>
        <authorList>
            <person name="Gilroy R."/>
            <person name="Ravi A."/>
            <person name="Getino M."/>
            <person name="Pursley I."/>
            <person name="Horton D.L."/>
            <person name="Alikhan N.F."/>
            <person name="Baker D."/>
            <person name="Gharbi K."/>
            <person name="Hall N."/>
            <person name="Watson M."/>
            <person name="Adriaenssens E.M."/>
            <person name="Foster-Nyarko E."/>
            <person name="Jarju S."/>
            <person name="Secka A."/>
            <person name="Antonio M."/>
            <person name="Oren A."/>
            <person name="Chaudhuri R.R."/>
            <person name="La Ragione R."/>
            <person name="Hildebrand F."/>
            <person name="Pallen M.J."/>
        </authorList>
    </citation>
    <scope>NUCLEOTIDE SEQUENCE</scope>
    <source>
        <strain evidence="4">ChiHcec3-11533</strain>
    </source>
</reference>
<reference evidence="4" key="1">
    <citation type="submission" date="2020-10" db="EMBL/GenBank/DDBJ databases">
        <authorList>
            <person name="Gilroy R."/>
        </authorList>
    </citation>
    <scope>NUCLEOTIDE SEQUENCE</scope>
    <source>
        <strain evidence="4">ChiHcec3-11533</strain>
    </source>
</reference>
<feature type="compositionally biased region" description="Basic and acidic residues" evidence="1">
    <location>
        <begin position="1"/>
        <end position="15"/>
    </location>
</feature>
<organism evidence="4 5">
    <name type="scientific">Candidatus Pullichristensenella excrementigallinarum</name>
    <dbReference type="NCBI Taxonomy" id="2840907"/>
    <lineage>
        <taxon>Bacteria</taxon>
        <taxon>Bacillati</taxon>
        <taxon>Bacillota</taxon>
        <taxon>Clostridia</taxon>
        <taxon>Candidatus Pullichristensenella</taxon>
    </lineage>
</organism>
<feature type="domain" description="LTD" evidence="3">
    <location>
        <begin position="244"/>
        <end position="363"/>
    </location>
</feature>
<evidence type="ECO:0000259" key="3">
    <source>
        <dbReference type="PROSITE" id="PS51841"/>
    </source>
</evidence>
<dbReference type="Gene3D" id="2.60.40.1260">
    <property type="entry name" value="Lamin Tail domain"/>
    <property type="match status" value="3"/>
</dbReference>
<dbReference type="Pfam" id="PF08757">
    <property type="entry name" value="CotH"/>
    <property type="match status" value="1"/>
</dbReference>
<feature type="domain" description="LTD" evidence="3">
    <location>
        <begin position="92"/>
        <end position="213"/>
    </location>
</feature>
<dbReference type="InterPro" id="IPR001322">
    <property type="entry name" value="Lamin_tail_dom"/>
</dbReference>
<evidence type="ECO:0000313" key="4">
    <source>
        <dbReference type="EMBL" id="HIU33311.1"/>
    </source>
</evidence>
<keyword evidence="2" id="KW-1133">Transmembrane helix</keyword>
<protein>
    <submittedName>
        <fullName evidence="4">Lamin tail domain-containing protein</fullName>
    </submittedName>
</protein>
<proteinExistence type="predicted"/>
<dbReference type="AlphaFoldDB" id="A0A9D1LC21"/>
<feature type="domain" description="LTD" evidence="3">
    <location>
        <begin position="398"/>
        <end position="523"/>
    </location>
</feature>
<feature type="transmembrane region" description="Helical" evidence="2">
    <location>
        <begin position="52"/>
        <end position="73"/>
    </location>
</feature>
<gene>
    <name evidence="4" type="ORF">IAB02_01985</name>
</gene>
<dbReference type="PROSITE" id="PS51841">
    <property type="entry name" value="LTD"/>
    <property type="match status" value="3"/>
</dbReference>
<dbReference type="SUPFAM" id="SSF74853">
    <property type="entry name" value="Lamin A/C globular tail domain"/>
    <property type="match status" value="3"/>
</dbReference>
<dbReference type="EMBL" id="DVMU01000046">
    <property type="protein sequence ID" value="HIU33311.1"/>
    <property type="molecule type" value="Genomic_DNA"/>
</dbReference>
<dbReference type="Pfam" id="PF13290">
    <property type="entry name" value="CHB_HEX_C_1"/>
    <property type="match status" value="1"/>
</dbReference>
<name>A0A9D1LC21_9FIRM</name>
<evidence type="ECO:0000256" key="1">
    <source>
        <dbReference type="SAM" id="MobiDB-lite"/>
    </source>
</evidence>
<dbReference type="InterPro" id="IPR036415">
    <property type="entry name" value="Lamin_tail_dom_sf"/>
</dbReference>
<feature type="region of interest" description="Disordered" evidence="1">
    <location>
        <begin position="1"/>
        <end position="46"/>
    </location>
</feature>
<keyword evidence="2" id="KW-0472">Membrane</keyword>
<comment type="caution">
    <text evidence="4">The sequence shown here is derived from an EMBL/GenBank/DDBJ whole genome shotgun (WGS) entry which is preliminary data.</text>
</comment>
<evidence type="ECO:0000256" key="2">
    <source>
        <dbReference type="SAM" id="Phobius"/>
    </source>
</evidence>
<dbReference type="Proteomes" id="UP000824072">
    <property type="component" value="Unassembled WGS sequence"/>
</dbReference>
<dbReference type="InterPro" id="IPR014867">
    <property type="entry name" value="Spore_coat_CotH_CotH2/3/7"/>
</dbReference>